<dbReference type="GO" id="GO:0005829">
    <property type="term" value="C:cytosol"/>
    <property type="evidence" value="ECO:0007669"/>
    <property type="project" value="TreeGrafter"/>
</dbReference>
<gene>
    <name evidence="13" type="ORF">PXEA_LOCUS14745</name>
</gene>
<evidence type="ECO:0000256" key="5">
    <source>
        <dbReference type="ARBA" id="ARBA00022723"/>
    </source>
</evidence>
<dbReference type="OrthoDB" id="3824970at2759"/>
<keyword evidence="3" id="KW-0808">Transferase</keyword>
<dbReference type="SUPFAM" id="SSF57850">
    <property type="entry name" value="RING/U-box"/>
    <property type="match status" value="1"/>
</dbReference>
<feature type="domain" description="RING-type" evidence="12">
    <location>
        <begin position="325"/>
        <end position="363"/>
    </location>
</feature>
<feature type="transmembrane region" description="Helical" evidence="11">
    <location>
        <begin position="131"/>
        <end position="151"/>
    </location>
</feature>
<dbReference type="EMBL" id="CAAALY010050616">
    <property type="protein sequence ID" value="VEL21305.1"/>
    <property type="molecule type" value="Genomic_DNA"/>
</dbReference>
<evidence type="ECO:0000256" key="9">
    <source>
        <dbReference type="ARBA" id="ARBA00023136"/>
    </source>
</evidence>
<evidence type="ECO:0000256" key="10">
    <source>
        <dbReference type="PROSITE-ProRule" id="PRU00175"/>
    </source>
</evidence>
<dbReference type="PANTHER" id="PTHR15067:SF5">
    <property type="entry name" value="E3 UBIQUITIN-PROTEIN LIGASE AMFR"/>
    <property type="match status" value="1"/>
</dbReference>
<evidence type="ECO:0000256" key="3">
    <source>
        <dbReference type="ARBA" id="ARBA00022679"/>
    </source>
</evidence>
<dbReference type="GO" id="GO:0070936">
    <property type="term" value="P:protein K48-linked ubiquitination"/>
    <property type="evidence" value="ECO:0007669"/>
    <property type="project" value="TreeGrafter"/>
</dbReference>
<evidence type="ECO:0000256" key="8">
    <source>
        <dbReference type="ARBA" id="ARBA00022989"/>
    </source>
</evidence>
<comment type="caution">
    <text evidence="13">The sequence shown here is derived from an EMBL/GenBank/DDBJ whole genome shotgun (WGS) entry which is preliminary data.</text>
</comment>
<dbReference type="InterPro" id="IPR013083">
    <property type="entry name" value="Znf_RING/FYVE/PHD"/>
</dbReference>
<keyword evidence="6 10" id="KW-0863">Zinc-finger</keyword>
<protein>
    <recommendedName>
        <fullName evidence="12">RING-type domain-containing protein</fullName>
    </recommendedName>
</protein>
<keyword evidence="5" id="KW-0479">Metal-binding</keyword>
<dbReference type="GO" id="GO:0030968">
    <property type="term" value="P:endoplasmic reticulum unfolded protein response"/>
    <property type="evidence" value="ECO:0007669"/>
    <property type="project" value="TreeGrafter"/>
</dbReference>
<evidence type="ECO:0000259" key="12">
    <source>
        <dbReference type="PROSITE" id="PS50089"/>
    </source>
</evidence>
<keyword evidence="14" id="KW-1185">Reference proteome</keyword>
<keyword evidence="9 11" id="KW-0472">Membrane</keyword>
<dbReference type="InterPro" id="IPR001841">
    <property type="entry name" value="Znf_RING"/>
</dbReference>
<feature type="transmembrane region" description="Helical" evidence="11">
    <location>
        <begin position="76"/>
        <end position="96"/>
    </location>
</feature>
<feature type="transmembrane region" description="Helical" evidence="11">
    <location>
        <begin position="172"/>
        <end position="195"/>
    </location>
</feature>
<dbReference type="Pfam" id="PF25563">
    <property type="entry name" value="TPR_SYVN1_N"/>
    <property type="match status" value="1"/>
</dbReference>
<dbReference type="PROSITE" id="PS50089">
    <property type="entry name" value="ZF_RING_2"/>
    <property type="match status" value="1"/>
</dbReference>
<evidence type="ECO:0000256" key="4">
    <source>
        <dbReference type="ARBA" id="ARBA00022692"/>
    </source>
</evidence>
<reference evidence="13" key="1">
    <citation type="submission" date="2018-11" db="EMBL/GenBank/DDBJ databases">
        <authorList>
            <consortium name="Pathogen Informatics"/>
        </authorList>
    </citation>
    <scope>NUCLEOTIDE SEQUENCE</scope>
</reference>
<dbReference type="InterPro" id="IPR057992">
    <property type="entry name" value="TPR_SYVN1_N"/>
</dbReference>
<dbReference type="GO" id="GO:0000151">
    <property type="term" value="C:ubiquitin ligase complex"/>
    <property type="evidence" value="ECO:0007669"/>
    <property type="project" value="TreeGrafter"/>
</dbReference>
<evidence type="ECO:0000313" key="14">
    <source>
        <dbReference type="Proteomes" id="UP000784294"/>
    </source>
</evidence>
<dbReference type="GO" id="GO:0061630">
    <property type="term" value="F:ubiquitin protein ligase activity"/>
    <property type="evidence" value="ECO:0007669"/>
    <property type="project" value="TreeGrafter"/>
</dbReference>
<dbReference type="Gene3D" id="3.30.40.10">
    <property type="entry name" value="Zinc/RING finger domain, C3HC4 (zinc finger)"/>
    <property type="match status" value="1"/>
</dbReference>
<proteinExistence type="predicted"/>
<organism evidence="13 14">
    <name type="scientific">Protopolystoma xenopodis</name>
    <dbReference type="NCBI Taxonomy" id="117903"/>
    <lineage>
        <taxon>Eukaryota</taxon>
        <taxon>Metazoa</taxon>
        <taxon>Spiralia</taxon>
        <taxon>Lophotrochozoa</taxon>
        <taxon>Platyhelminthes</taxon>
        <taxon>Monogenea</taxon>
        <taxon>Polyopisthocotylea</taxon>
        <taxon>Polystomatidea</taxon>
        <taxon>Polystomatidae</taxon>
        <taxon>Protopolystoma</taxon>
    </lineage>
</organism>
<dbReference type="PANTHER" id="PTHR15067">
    <property type="entry name" value="E3 UBIQUITIN-PROTEIN LIGASE RNF8"/>
    <property type="match status" value="1"/>
</dbReference>
<keyword evidence="4 11" id="KW-0812">Transmembrane</keyword>
<dbReference type="Proteomes" id="UP000784294">
    <property type="component" value="Unassembled WGS sequence"/>
</dbReference>
<evidence type="ECO:0000256" key="2">
    <source>
        <dbReference type="ARBA" id="ARBA00004906"/>
    </source>
</evidence>
<dbReference type="GO" id="GO:0005783">
    <property type="term" value="C:endoplasmic reticulum"/>
    <property type="evidence" value="ECO:0007669"/>
    <property type="project" value="TreeGrafter"/>
</dbReference>
<evidence type="ECO:0000256" key="7">
    <source>
        <dbReference type="ARBA" id="ARBA00022833"/>
    </source>
</evidence>
<dbReference type="GO" id="GO:0006511">
    <property type="term" value="P:ubiquitin-dependent protein catabolic process"/>
    <property type="evidence" value="ECO:0007669"/>
    <property type="project" value="TreeGrafter"/>
</dbReference>
<evidence type="ECO:0000256" key="1">
    <source>
        <dbReference type="ARBA" id="ARBA00004141"/>
    </source>
</evidence>
<accession>A0A448WVK2</accession>
<comment type="subcellular location">
    <subcellularLocation>
        <location evidence="1">Membrane</location>
        <topology evidence="1">Multi-pass membrane protein</topology>
    </subcellularLocation>
</comment>
<comment type="pathway">
    <text evidence="2">Protein modification; protein ubiquitination.</text>
</comment>
<name>A0A448WVK2_9PLAT</name>
<sequence length="475" mass="54188">MYALSLERVPLPYFSTYAIFTLSCFFGSVFRIIYDPNQPTPTGLNGTASSYEQSGMRRMLDACHADSWCFWSFINLIYFGLLCLGLTLQTIFFGELRPNEHEHIRENFWTFLFYKLVFIYGVLNVESLHELLLWAGWSSSLGFLQILTGLVRQRVEFLIQMPDTTAVLHLKMVVLLIAVLCIGHCLAGISIAVGIKSSIHLMIFMLSEVYQLMISSSHVLIRYGLHFYIESILQSPGGVSRINHSSLFYYVDLIFFSMGHGLDFVHNLHMLFWNNIQVNMSCLIVMMHLQYLYGEMVKRYKKHQRYLLINSLLFFDVVENPDEACPICWEKLTLARRLPCGHIFHDLCLRLWIDQSPSCPTCRRTLLLLAGALNLYSNASDFSLTGQAAYSSETPGSQVESEFNSHNSAPVDHDAEEPIILRTSHDHCNDDVSLLISPFNPDNDLSKLELFASSQTSPIKCGHASMTLDNEKCEY</sequence>
<dbReference type="Pfam" id="PF13639">
    <property type="entry name" value="zf-RING_2"/>
    <property type="match status" value="1"/>
</dbReference>
<feature type="transmembrane region" description="Helical" evidence="11">
    <location>
        <begin position="108"/>
        <end position="125"/>
    </location>
</feature>
<evidence type="ECO:0000256" key="6">
    <source>
        <dbReference type="ARBA" id="ARBA00022771"/>
    </source>
</evidence>
<dbReference type="AlphaFoldDB" id="A0A448WVK2"/>
<keyword evidence="7" id="KW-0862">Zinc</keyword>
<evidence type="ECO:0000256" key="11">
    <source>
        <dbReference type="SAM" id="Phobius"/>
    </source>
</evidence>
<keyword evidence="8 11" id="KW-1133">Transmembrane helix</keyword>
<dbReference type="GO" id="GO:0008270">
    <property type="term" value="F:zinc ion binding"/>
    <property type="evidence" value="ECO:0007669"/>
    <property type="project" value="UniProtKB-KW"/>
</dbReference>
<feature type="transmembrane region" description="Helical" evidence="11">
    <location>
        <begin position="12"/>
        <end position="34"/>
    </location>
</feature>
<dbReference type="SMART" id="SM00184">
    <property type="entry name" value="RING"/>
    <property type="match status" value="1"/>
</dbReference>
<evidence type="ECO:0000313" key="13">
    <source>
        <dbReference type="EMBL" id="VEL21305.1"/>
    </source>
</evidence>